<protein>
    <submittedName>
        <fullName evidence="2">Uncharacterized protein</fullName>
    </submittedName>
</protein>
<feature type="region of interest" description="Disordered" evidence="1">
    <location>
        <begin position="268"/>
        <end position="287"/>
    </location>
</feature>
<name>A0A399EJL3_9DEIN</name>
<gene>
    <name evidence="2" type="ORF">Mrose_02941</name>
</gene>
<comment type="caution">
    <text evidence="2">The sequence shown here is derived from an EMBL/GenBank/DDBJ whole genome shotgun (WGS) entry which is preliminary data.</text>
</comment>
<evidence type="ECO:0000256" key="1">
    <source>
        <dbReference type="SAM" id="MobiDB-lite"/>
    </source>
</evidence>
<dbReference type="Proteomes" id="UP000265341">
    <property type="component" value="Unassembled WGS sequence"/>
</dbReference>
<accession>A0A399EJL3</accession>
<organism evidence="2 3">
    <name type="scientific">Calidithermus roseus</name>
    <dbReference type="NCBI Taxonomy" id="1644118"/>
    <lineage>
        <taxon>Bacteria</taxon>
        <taxon>Thermotogati</taxon>
        <taxon>Deinococcota</taxon>
        <taxon>Deinococci</taxon>
        <taxon>Thermales</taxon>
        <taxon>Thermaceae</taxon>
        <taxon>Calidithermus</taxon>
    </lineage>
</organism>
<keyword evidence="3" id="KW-1185">Reference proteome</keyword>
<proteinExistence type="predicted"/>
<evidence type="ECO:0000313" key="3">
    <source>
        <dbReference type="Proteomes" id="UP000265341"/>
    </source>
</evidence>
<feature type="region of interest" description="Disordered" evidence="1">
    <location>
        <begin position="121"/>
        <end position="146"/>
    </location>
</feature>
<evidence type="ECO:0000313" key="2">
    <source>
        <dbReference type="EMBL" id="RIH83643.1"/>
    </source>
</evidence>
<dbReference type="EMBL" id="QWLA01000072">
    <property type="protein sequence ID" value="RIH83643.1"/>
    <property type="molecule type" value="Genomic_DNA"/>
</dbReference>
<dbReference type="AlphaFoldDB" id="A0A399EJL3"/>
<sequence>MDEHPDLLQPKLEELEGLEHLQTLVEQRRGIDGDLGPHLPAGVLEGHLGGDASQVGGFAQEGPARGGEDEFGHAGQGFAHQALVERGVLGVHGQDFGPALPGLGPQQRPRCHHALLVGQRHAPPGPHCRPHARQTRQAGDGGHYHVGRVNRDLLDRSDLELGKTPAQLGVQHLVGGYDFWLELLDLGEEGLEVTPCHEPHHPVAPPAAHVQGLGANGPGGAQHNHTLGRRSFGHRPKVYPKAGLADRRRGCSWLTEILLSLQNLPHEDPQQEVRQGHAEEQAVHAVE</sequence>
<reference evidence="2 3" key="1">
    <citation type="submission" date="2018-08" db="EMBL/GenBank/DDBJ databases">
        <title>Meiothermus roseus NBRC 110900 genome sequencing project.</title>
        <authorList>
            <person name="Da Costa M.S."/>
            <person name="Albuquerque L."/>
            <person name="Raposo P."/>
            <person name="Froufe H.J.C."/>
            <person name="Barroso C.S."/>
            <person name="Egas C."/>
        </authorList>
    </citation>
    <scope>NUCLEOTIDE SEQUENCE [LARGE SCALE GENOMIC DNA]</scope>
    <source>
        <strain evidence="2 3">NBRC 110900</strain>
    </source>
</reference>